<keyword evidence="9" id="KW-1185">Reference proteome</keyword>
<evidence type="ECO:0000256" key="1">
    <source>
        <dbReference type="ARBA" id="ARBA00004123"/>
    </source>
</evidence>
<sequence>MASQLVCPNSVGGPELLDLFEPSRLLSQSSTTTFHDTNHYYNYNYNYSLINPYHSISSEAESPVLDGIAAVVGQHVLYGHETHNVTNNKCTTNFGTINNNDSISTNTISGEMMLGSCVTKKSNTSTSTSTNSASRRSGGNVVEKSNFRGVRKRPWGRWSAEIRDRIGRCRHWLGTFDTAEEAARAYDAAARRLRGSKARTNFSMPPLCIPSPMLSSSSKRKLNESKSSATCAVTSVAQLFSDHPPRMSSTNGSGGVGYDEEQRRSYHGVPVPGTVQTPAEEKWWWVKSARKLIKWRALLIRKICGRRQNCKKDCRFRYEPESYARNFDCGDIYNNDFNYHHHGFVGDHHNVGAFIYTTVVR</sequence>
<evidence type="ECO:0000256" key="3">
    <source>
        <dbReference type="ARBA" id="ARBA00023125"/>
    </source>
</evidence>
<dbReference type="PANTHER" id="PTHR31194">
    <property type="entry name" value="SHN SHINE , DNA BINDING / TRANSCRIPTION FACTOR"/>
    <property type="match status" value="1"/>
</dbReference>
<reference evidence="8 9" key="1">
    <citation type="submission" date="2024-01" db="EMBL/GenBank/DDBJ databases">
        <title>Genome assemblies of Stephania.</title>
        <authorList>
            <person name="Yang L."/>
        </authorList>
    </citation>
    <scope>NUCLEOTIDE SEQUENCE [LARGE SCALE GENOMIC DNA]</scope>
    <source>
        <strain evidence="8">QJT</strain>
        <tissue evidence="8">Leaf</tissue>
    </source>
</reference>
<evidence type="ECO:0000256" key="2">
    <source>
        <dbReference type="ARBA" id="ARBA00023015"/>
    </source>
</evidence>
<gene>
    <name evidence="8" type="ORF">Sjap_019362</name>
</gene>
<dbReference type="PANTHER" id="PTHR31194:SF140">
    <property type="entry name" value="ETHYLENE-RESPONSIVE TRANSCRIPTION FACTOR CRF2"/>
    <property type="match status" value="1"/>
</dbReference>
<dbReference type="InterPro" id="IPR001471">
    <property type="entry name" value="AP2/ERF_dom"/>
</dbReference>
<dbReference type="FunFam" id="3.30.730.10:FF:000001">
    <property type="entry name" value="Ethylene-responsive transcription factor 2"/>
    <property type="match status" value="1"/>
</dbReference>
<feature type="region of interest" description="Disordered" evidence="6">
    <location>
        <begin position="119"/>
        <end position="145"/>
    </location>
</feature>
<dbReference type="AlphaFoldDB" id="A0AAP0F3X1"/>
<dbReference type="GO" id="GO:0003700">
    <property type="term" value="F:DNA-binding transcription factor activity"/>
    <property type="evidence" value="ECO:0007669"/>
    <property type="project" value="InterPro"/>
</dbReference>
<dbReference type="GO" id="GO:0005634">
    <property type="term" value="C:nucleus"/>
    <property type="evidence" value="ECO:0007669"/>
    <property type="project" value="UniProtKB-SubCell"/>
</dbReference>
<dbReference type="Proteomes" id="UP001417504">
    <property type="component" value="Unassembled WGS sequence"/>
</dbReference>
<dbReference type="InterPro" id="IPR050913">
    <property type="entry name" value="AP2/ERF_ERF"/>
</dbReference>
<keyword evidence="3" id="KW-0238">DNA-binding</keyword>
<name>A0AAP0F3X1_9MAGN</name>
<dbReference type="EMBL" id="JBBNAE010000008">
    <property type="protein sequence ID" value="KAK9102108.1"/>
    <property type="molecule type" value="Genomic_DNA"/>
</dbReference>
<dbReference type="SUPFAM" id="SSF54171">
    <property type="entry name" value="DNA-binding domain"/>
    <property type="match status" value="1"/>
</dbReference>
<accession>A0AAP0F3X1</accession>
<dbReference type="PRINTS" id="PR00367">
    <property type="entry name" value="ETHRSPELEMNT"/>
</dbReference>
<dbReference type="SMART" id="SM00380">
    <property type="entry name" value="AP2"/>
    <property type="match status" value="1"/>
</dbReference>
<dbReference type="PROSITE" id="PS51032">
    <property type="entry name" value="AP2_ERF"/>
    <property type="match status" value="1"/>
</dbReference>
<dbReference type="Gene3D" id="3.30.730.10">
    <property type="entry name" value="AP2/ERF domain"/>
    <property type="match status" value="1"/>
</dbReference>
<keyword evidence="2" id="KW-0805">Transcription regulation</keyword>
<proteinExistence type="predicted"/>
<evidence type="ECO:0000313" key="9">
    <source>
        <dbReference type="Proteomes" id="UP001417504"/>
    </source>
</evidence>
<dbReference type="CDD" id="cd00018">
    <property type="entry name" value="AP2"/>
    <property type="match status" value="1"/>
</dbReference>
<feature type="domain" description="AP2/ERF" evidence="7">
    <location>
        <begin position="146"/>
        <end position="203"/>
    </location>
</feature>
<evidence type="ECO:0000256" key="4">
    <source>
        <dbReference type="ARBA" id="ARBA00023163"/>
    </source>
</evidence>
<evidence type="ECO:0000259" key="7">
    <source>
        <dbReference type="PROSITE" id="PS51032"/>
    </source>
</evidence>
<evidence type="ECO:0000313" key="8">
    <source>
        <dbReference type="EMBL" id="KAK9102108.1"/>
    </source>
</evidence>
<keyword evidence="5" id="KW-0539">Nucleus</keyword>
<keyword evidence="4" id="KW-0804">Transcription</keyword>
<evidence type="ECO:0000256" key="6">
    <source>
        <dbReference type="SAM" id="MobiDB-lite"/>
    </source>
</evidence>
<dbReference type="GO" id="GO:0003677">
    <property type="term" value="F:DNA binding"/>
    <property type="evidence" value="ECO:0007669"/>
    <property type="project" value="UniProtKB-KW"/>
</dbReference>
<evidence type="ECO:0000256" key="5">
    <source>
        <dbReference type="ARBA" id="ARBA00023242"/>
    </source>
</evidence>
<dbReference type="Pfam" id="PF00847">
    <property type="entry name" value="AP2"/>
    <property type="match status" value="1"/>
</dbReference>
<dbReference type="InterPro" id="IPR036955">
    <property type="entry name" value="AP2/ERF_dom_sf"/>
</dbReference>
<comment type="caution">
    <text evidence="8">The sequence shown here is derived from an EMBL/GenBank/DDBJ whole genome shotgun (WGS) entry which is preliminary data.</text>
</comment>
<feature type="compositionally biased region" description="Low complexity" evidence="6">
    <location>
        <begin position="119"/>
        <end position="137"/>
    </location>
</feature>
<comment type="subcellular location">
    <subcellularLocation>
        <location evidence="1">Nucleus</location>
    </subcellularLocation>
</comment>
<dbReference type="InterPro" id="IPR016177">
    <property type="entry name" value="DNA-bd_dom_sf"/>
</dbReference>
<organism evidence="8 9">
    <name type="scientific">Stephania japonica</name>
    <dbReference type="NCBI Taxonomy" id="461633"/>
    <lineage>
        <taxon>Eukaryota</taxon>
        <taxon>Viridiplantae</taxon>
        <taxon>Streptophyta</taxon>
        <taxon>Embryophyta</taxon>
        <taxon>Tracheophyta</taxon>
        <taxon>Spermatophyta</taxon>
        <taxon>Magnoliopsida</taxon>
        <taxon>Ranunculales</taxon>
        <taxon>Menispermaceae</taxon>
        <taxon>Menispermoideae</taxon>
        <taxon>Cissampelideae</taxon>
        <taxon>Stephania</taxon>
    </lineage>
</organism>
<protein>
    <recommendedName>
        <fullName evidence="7">AP2/ERF domain-containing protein</fullName>
    </recommendedName>
</protein>